<dbReference type="RefSeq" id="WP_230507752.1">
    <property type="nucleotide sequence ID" value="NZ_JAJITD010000001.1"/>
</dbReference>
<protein>
    <submittedName>
        <fullName evidence="1">Uncharacterized protein</fullName>
    </submittedName>
</protein>
<proteinExistence type="predicted"/>
<dbReference type="Proteomes" id="UP001431019">
    <property type="component" value="Unassembled WGS sequence"/>
</dbReference>
<name>A0ABS8JNR1_9BURK</name>
<organism evidence="1 2">
    <name type="scientific">Paraburkholderia sejongensis</name>
    <dbReference type="NCBI Taxonomy" id="2886946"/>
    <lineage>
        <taxon>Bacteria</taxon>
        <taxon>Pseudomonadati</taxon>
        <taxon>Pseudomonadota</taxon>
        <taxon>Betaproteobacteria</taxon>
        <taxon>Burkholderiales</taxon>
        <taxon>Burkholderiaceae</taxon>
        <taxon>Paraburkholderia</taxon>
    </lineage>
</organism>
<gene>
    <name evidence="1" type="ORF">LJ656_02875</name>
</gene>
<reference evidence="1 2" key="1">
    <citation type="submission" date="2021-11" db="EMBL/GenBank/DDBJ databases">
        <authorList>
            <person name="Oh E.-T."/>
            <person name="Kim S.-B."/>
        </authorList>
    </citation>
    <scope>NUCLEOTIDE SEQUENCE [LARGE SCALE GENOMIC DNA]</scope>
    <source>
        <strain evidence="1 2">MMS20-SJTR3</strain>
    </source>
</reference>
<comment type="caution">
    <text evidence="1">The sequence shown here is derived from an EMBL/GenBank/DDBJ whole genome shotgun (WGS) entry which is preliminary data.</text>
</comment>
<dbReference type="EMBL" id="JAJITD010000001">
    <property type="protein sequence ID" value="MCC8391518.1"/>
    <property type="molecule type" value="Genomic_DNA"/>
</dbReference>
<evidence type="ECO:0000313" key="2">
    <source>
        <dbReference type="Proteomes" id="UP001431019"/>
    </source>
</evidence>
<sequence>MMTHGAKPGRLAHKHQYRSIYRLELARGSSYIASTLSPESLRSAIAEVLDEFSRQYGQDKLPVFRELLAENLEDRANGNAAHAVRNFARPE</sequence>
<evidence type="ECO:0000313" key="1">
    <source>
        <dbReference type="EMBL" id="MCC8391518.1"/>
    </source>
</evidence>
<accession>A0ABS8JNR1</accession>
<keyword evidence="2" id="KW-1185">Reference proteome</keyword>